<dbReference type="Pfam" id="PF08327">
    <property type="entry name" value="AHSA1"/>
    <property type="match status" value="1"/>
</dbReference>
<dbReference type="Gene3D" id="3.30.530.20">
    <property type="match status" value="1"/>
</dbReference>
<evidence type="ECO:0000259" key="2">
    <source>
        <dbReference type="Pfam" id="PF08327"/>
    </source>
</evidence>
<evidence type="ECO:0000313" key="4">
    <source>
        <dbReference type="Proteomes" id="UP000323300"/>
    </source>
</evidence>
<evidence type="ECO:0000256" key="1">
    <source>
        <dbReference type="ARBA" id="ARBA00006817"/>
    </source>
</evidence>
<comment type="similarity">
    <text evidence="1">Belongs to the AHA1 family.</text>
</comment>
<accession>A0A1I3XIJ2</accession>
<sequence length="192" mass="21632">MPASLRIFPAFEQVENPGRLARSSKMSKLPRVSRPLERLAMQGAQADVVLHVRRLLRAPQEMVFAAMTRADMMSRWMCPESFILSAVHSDPRTGGSFGIEMRSPEGVTYKAAGIYLELRPHELLIYTWTWAEGHTMPNIETVVRVELSPRGAETLMEMTHSGLTSEEERAAHETGWNGAFDKLEALLDEHRA</sequence>
<dbReference type="InterPro" id="IPR023393">
    <property type="entry name" value="START-like_dom_sf"/>
</dbReference>
<protein>
    <submittedName>
        <fullName evidence="3">Uncharacterized conserved protein YndB, AHSA1/START domain</fullName>
    </submittedName>
</protein>
<dbReference type="EMBL" id="FOSL01000003">
    <property type="protein sequence ID" value="SFK19280.1"/>
    <property type="molecule type" value="Genomic_DNA"/>
</dbReference>
<reference evidence="3 4" key="1">
    <citation type="submission" date="2016-10" db="EMBL/GenBank/DDBJ databases">
        <authorList>
            <person name="Varghese N."/>
            <person name="Submissions S."/>
        </authorList>
    </citation>
    <scope>NUCLEOTIDE SEQUENCE [LARGE SCALE GENOMIC DNA]</scope>
    <source>
        <strain evidence="3 4">DSM 21822</strain>
    </source>
</reference>
<dbReference type="OrthoDB" id="9805228at2"/>
<evidence type="ECO:0000313" key="3">
    <source>
        <dbReference type="EMBL" id="SFK19280.1"/>
    </source>
</evidence>
<keyword evidence="4" id="KW-1185">Reference proteome</keyword>
<organism evidence="3 4">
    <name type="scientific">Neomesorhizobium albiziae</name>
    <dbReference type="NCBI Taxonomy" id="335020"/>
    <lineage>
        <taxon>Bacteria</taxon>
        <taxon>Pseudomonadati</taxon>
        <taxon>Pseudomonadota</taxon>
        <taxon>Alphaproteobacteria</taxon>
        <taxon>Hyphomicrobiales</taxon>
        <taxon>Phyllobacteriaceae</taxon>
        <taxon>Neomesorhizobium</taxon>
    </lineage>
</organism>
<dbReference type="SUPFAM" id="SSF55961">
    <property type="entry name" value="Bet v1-like"/>
    <property type="match status" value="1"/>
</dbReference>
<dbReference type="AlphaFoldDB" id="A0A1I3XIJ2"/>
<feature type="domain" description="Activator of Hsp90 ATPase homologue 1/2-like C-terminal" evidence="2">
    <location>
        <begin position="57"/>
        <end position="187"/>
    </location>
</feature>
<dbReference type="InterPro" id="IPR013538">
    <property type="entry name" value="ASHA1/2-like_C"/>
</dbReference>
<proteinExistence type="inferred from homology"/>
<name>A0A1I3XIJ2_9HYPH</name>
<dbReference type="CDD" id="cd07814">
    <property type="entry name" value="SRPBCC_CalC_Aha1-like"/>
    <property type="match status" value="1"/>
</dbReference>
<gene>
    <name evidence="3" type="ORF">SAMN04488498_103267</name>
</gene>
<dbReference type="Proteomes" id="UP000323300">
    <property type="component" value="Unassembled WGS sequence"/>
</dbReference>